<keyword evidence="2 6" id="KW-0808">Transferase</keyword>
<comment type="similarity">
    <text evidence="1 6 7">Belongs to the acetokinase family.</text>
</comment>
<keyword evidence="6" id="KW-0963">Cytoplasm</keyword>
<keyword evidence="4 6" id="KW-0418">Kinase</keyword>
<dbReference type="PANTHER" id="PTHR21060:SF3">
    <property type="entry name" value="BUTYRATE KINASE 2-RELATED"/>
    <property type="match status" value="1"/>
</dbReference>
<feature type="binding site" evidence="6">
    <location>
        <position position="378"/>
    </location>
    <ligand>
        <name>Mg(2+)</name>
        <dbReference type="ChEBI" id="CHEBI:18420"/>
    </ligand>
</feature>
<evidence type="ECO:0000256" key="6">
    <source>
        <dbReference type="HAMAP-Rule" id="MF_00020"/>
    </source>
</evidence>
<feature type="binding site" evidence="6">
    <location>
        <begin position="272"/>
        <end position="274"/>
    </location>
    <ligand>
        <name>ATP</name>
        <dbReference type="ChEBI" id="CHEBI:30616"/>
    </ligand>
</feature>
<feature type="site" description="Transition state stabilizer" evidence="6">
    <location>
        <position position="231"/>
    </location>
</feature>
<dbReference type="Pfam" id="PF00871">
    <property type="entry name" value="Acetate_kinase"/>
    <property type="match status" value="1"/>
</dbReference>
<evidence type="ECO:0000256" key="7">
    <source>
        <dbReference type="RuleBase" id="RU003835"/>
    </source>
</evidence>
<dbReference type="GO" id="GO:0005524">
    <property type="term" value="F:ATP binding"/>
    <property type="evidence" value="ECO:0007669"/>
    <property type="project" value="UniProtKB-KW"/>
</dbReference>
<dbReference type="InterPro" id="IPR008300">
    <property type="entry name" value="PTAC"/>
</dbReference>
<organism evidence="8 9">
    <name type="scientific">Povalibacter uvarum</name>
    <dbReference type="NCBI Taxonomy" id="732238"/>
    <lineage>
        <taxon>Bacteria</taxon>
        <taxon>Pseudomonadati</taxon>
        <taxon>Pseudomonadota</taxon>
        <taxon>Gammaproteobacteria</taxon>
        <taxon>Steroidobacterales</taxon>
        <taxon>Steroidobacteraceae</taxon>
        <taxon>Povalibacter</taxon>
    </lineage>
</organism>
<evidence type="ECO:0000313" key="9">
    <source>
        <dbReference type="Proteomes" id="UP000588068"/>
    </source>
</evidence>
<dbReference type="PRINTS" id="PR00471">
    <property type="entry name" value="ACETATEKNASE"/>
</dbReference>
<keyword evidence="6" id="KW-0479">Metal-binding</keyword>
<dbReference type="SUPFAM" id="SSF53067">
    <property type="entry name" value="Actin-like ATPase domain"/>
    <property type="match status" value="2"/>
</dbReference>
<comment type="subcellular location">
    <subcellularLocation>
        <location evidence="6">Cytoplasm</location>
    </subcellularLocation>
</comment>
<protein>
    <recommendedName>
        <fullName evidence="6">Acetate kinase</fullName>
        <ecNumber evidence="6">2.7.2.1</ecNumber>
    </recommendedName>
    <alternativeName>
        <fullName evidence="6">Acetokinase</fullName>
    </alternativeName>
</protein>
<evidence type="ECO:0000256" key="2">
    <source>
        <dbReference type="ARBA" id="ARBA00022679"/>
    </source>
</evidence>
<keyword evidence="5 6" id="KW-0067">ATP-binding</keyword>
<dbReference type="HAMAP" id="MF_00020">
    <property type="entry name" value="Acetate_kinase"/>
    <property type="match status" value="1"/>
</dbReference>
<dbReference type="PROSITE" id="PS01076">
    <property type="entry name" value="ACETATE_KINASE_2"/>
    <property type="match status" value="1"/>
</dbReference>
<dbReference type="UniPathway" id="UPA00340">
    <property type="reaction ID" value="UER00458"/>
</dbReference>
<feature type="binding site" evidence="6">
    <location>
        <position position="7"/>
    </location>
    <ligand>
        <name>Mg(2+)</name>
        <dbReference type="ChEBI" id="CHEBI:18420"/>
    </ligand>
</feature>
<evidence type="ECO:0000256" key="4">
    <source>
        <dbReference type="ARBA" id="ARBA00022777"/>
    </source>
</evidence>
<name>A0A841HSC8_9GAMM</name>
<dbReference type="InterPro" id="IPR004372">
    <property type="entry name" value="Ac/propionate_kinase"/>
</dbReference>
<dbReference type="GO" id="GO:0006085">
    <property type="term" value="P:acetyl-CoA biosynthetic process"/>
    <property type="evidence" value="ECO:0007669"/>
    <property type="project" value="UniProtKB-UniRule"/>
</dbReference>
<dbReference type="InterPro" id="IPR023865">
    <property type="entry name" value="Aliphatic_acid_kinase_CS"/>
</dbReference>
<evidence type="ECO:0000256" key="1">
    <source>
        <dbReference type="ARBA" id="ARBA00008748"/>
    </source>
</evidence>
<dbReference type="GO" id="GO:0016747">
    <property type="term" value="F:acyltransferase activity, transferring groups other than amino-acyl groups"/>
    <property type="evidence" value="ECO:0007669"/>
    <property type="project" value="InterPro"/>
</dbReference>
<dbReference type="GO" id="GO:0000287">
    <property type="term" value="F:magnesium ion binding"/>
    <property type="evidence" value="ECO:0007669"/>
    <property type="project" value="UniProtKB-UniRule"/>
</dbReference>
<evidence type="ECO:0000313" key="8">
    <source>
        <dbReference type="EMBL" id="MBB6095110.1"/>
    </source>
</evidence>
<accession>A0A841HSC8</accession>
<proteinExistence type="inferred from homology"/>
<dbReference type="GO" id="GO:0051144">
    <property type="term" value="P:1,2-propanediol catabolic process"/>
    <property type="evidence" value="ECO:0007669"/>
    <property type="project" value="UniProtKB-UniPathway"/>
</dbReference>
<keyword evidence="3 6" id="KW-0547">Nucleotide-binding</keyword>
<comment type="cofactor">
    <cofactor evidence="6">
        <name>Mg(2+)</name>
        <dbReference type="ChEBI" id="CHEBI:18420"/>
    </cofactor>
    <cofactor evidence="6">
        <name>Mn(2+)</name>
        <dbReference type="ChEBI" id="CHEBI:29035"/>
    </cofactor>
    <text evidence="6">Mg(2+). Can also accept Mn(2+).</text>
</comment>
<feature type="binding site" evidence="6">
    <location>
        <position position="81"/>
    </location>
    <ligand>
        <name>substrate</name>
    </ligand>
</feature>
<comment type="function">
    <text evidence="6">Catalyzes the formation of acetyl phosphate from acetate and ATP. Can also catalyze the reverse reaction.</text>
</comment>
<dbReference type="Pfam" id="PF06130">
    <property type="entry name" value="PTAC"/>
    <property type="match status" value="1"/>
</dbReference>
<evidence type="ECO:0000256" key="5">
    <source>
        <dbReference type="ARBA" id="ARBA00022840"/>
    </source>
</evidence>
<dbReference type="GO" id="GO:0006083">
    <property type="term" value="P:acetate metabolic process"/>
    <property type="evidence" value="ECO:0007669"/>
    <property type="project" value="TreeGrafter"/>
</dbReference>
<dbReference type="RefSeq" id="WP_221304318.1">
    <property type="nucleotide sequence ID" value="NZ_JACHHZ010000005.1"/>
</dbReference>
<dbReference type="Gene3D" id="3.30.420.40">
    <property type="match status" value="2"/>
</dbReference>
<dbReference type="EMBL" id="JACHHZ010000005">
    <property type="protein sequence ID" value="MBB6095110.1"/>
    <property type="molecule type" value="Genomic_DNA"/>
</dbReference>
<dbReference type="PANTHER" id="PTHR21060">
    <property type="entry name" value="ACETATE KINASE"/>
    <property type="match status" value="1"/>
</dbReference>
<comment type="subunit">
    <text evidence="6">Homodimer.</text>
</comment>
<sequence length="593" mass="64188">MRIFALNCGSSSIKAALIETDGGSRLLEMHIENLGSADCRLLIGEEREALEPGTDAKTAIKRLIAELRSRCKDGPQAIAHRVVHGGSAFVQPTLLDDNVLSEIEALSDLAPLHNPVALAAIGFAREQVPDLPHVAVFDTAFHSTLPPRAREYALPRDVAQRFGIRRYGFHGTSHAQVTRAVAQYLKSDVQSLRIVSCHLGNGASVAAVEYGRSVETSMGMTPLEGLVMGTRSGDVDPGVLLHLLKHGGYDAESLDKLLNSDSGLKGLAGTNDLRTLEERAGDGDEASRLALTLYAHRVRKYIGAYAAVMGGVDVIAFTGGIGQHSPLMRHRILQRLDFLGARLDEDRNRDAKLAENTPVCEISDETSRARLLVVTANEEMEIALQTAALLAAGTSGTAMRIPIEISARHAHLTQATIEKLFGPGHHIQPRTQLSQPGQYAAAESVVLIGPRGRIEKVRLMGPPRKEDQVEISRSDEFVLGIDAPVRLSGDLRNTPGITLEGPAGRVTIPSGVICARRHIHMNPRDARHLGVRDHDSVQVRIDSDGRDLVFSDVVVRVSEAFELRLHLDTDEANAAGVRQGDTCELVRSPPRRA</sequence>
<feature type="active site" description="Proton donor/acceptor" evidence="6">
    <location>
        <position position="138"/>
    </location>
</feature>
<feature type="binding site" evidence="6">
    <location>
        <position position="14"/>
    </location>
    <ligand>
        <name>ATP</name>
        <dbReference type="ChEBI" id="CHEBI:30616"/>
    </ligand>
</feature>
<dbReference type="GO" id="GO:0008776">
    <property type="term" value="F:acetate kinase activity"/>
    <property type="evidence" value="ECO:0007669"/>
    <property type="project" value="UniProtKB-UniRule"/>
</dbReference>
<comment type="caution">
    <text evidence="8">The sequence shown here is derived from an EMBL/GenBank/DDBJ whole genome shotgun (WGS) entry which is preliminary data.</text>
</comment>
<comment type="pathway">
    <text evidence="6">Metabolic intermediate biosynthesis; acetyl-CoA biosynthesis; acetyl-CoA from acetate: step 1/2.</text>
</comment>
<dbReference type="InterPro" id="IPR043129">
    <property type="entry name" value="ATPase_NBD"/>
</dbReference>
<reference evidence="8 9" key="1">
    <citation type="submission" date="2020-08" db="EMBL/GenBank/DDBJ databases">
        <title>Genomic Encyclopedia of Type Strains, Phase IV (KMG-IV): sequencing the most valuable type-strain genomes for metagenomic binning, comparative biology and taxonomic classification.</title>
        <authorList>
            <person name="Goeker M."/>
        </authorList>
    </citation>
    <scope>NUCLEOTIDE SEQUENCE [LARGE SCALE GENOMIC DNA]</scope>
    <source>
        <strain evidence="8 9">DSM 26723</strain>
    </source>
</reference>
<comment type="caution">
    <text evidence="6">Lacks conserved residue(s) required for the propagation of feature annotation.</text>
</comment>
<dbReference type="Proteomes" id="UP000588068">
    <property type="component" value="Unassembled WGS sequence"/>
</dbReference>
<dbReference type="EC" id="2.7.2.1" evidence="6"/>
<dbReference type="InterPro" id="IPR000890">
    <property type="entry name" value="Aliphatic_acid_kin_short-chain"/>
</dbReference>
<dbReference type="NCBIfam" id="NF011652">
    <property type="entry name" value="PRK15070.1"/>
    <property type="match status" value="1"/>
</dbReference>
<dbReference type="GO" id="GO:0005737">
    <property type="term" value="C:cytoplasm"/>
    <property type="evidence" value="ECO:0007669"/>
    <property type="project" value="UniProtKB-SubCell"/>
</dbReference>
<dbReference type="AlphaFoldDB" id="A0A841HSC8"/>
<evidence type="ECO:0000256" key="3">
    <source>
        <dbReference type="ARBA" id="ARBA00022741"/>
    </source>
</evidence>
<feature type="binding site" evidence="6">
    <location>
        <begin position="198"/>
        <end position="202"/>
    </location>
    <ligand>
        <name>ATP</name>
        <dbReference type="ChEBI" id="CHEBI:30616"/>
    </ligand>
</feature>
<keyword evidence="6" id="KW-0460">Magnesium</keyword>
<dbReference type="CDD" id="cd24010">
    <property type="entry name" value="ASKHA_NBD_AcK_PK"/>
    <property type="match status" value="1"/>
</dbReference>
<dbReference type="NCBIfam" id="TIGR00016">
    <property type="entry name" value="ackA"/>
    <property type="match status" value="1"/>
</dbReference>
<keyword evidence="9" id="KW-1185">Reference proteome</keyword>
<comment type="catalytic activity">
    <reaction evidence="6">
        <text>acetate + ATP = acetyl phosphate + ADP</text>
        <dbReference type="Rhea" id="RHEA:11352"/>
        <dbReference type="ChEBI" id="CHEBI:22191"/>
        <dbReference type="ChEBI" id="CHEBI:30089"/>
        <dbReference type="ChEBI" id="CHEBI:30616"/>
        <dbReference type="ChEBI" id="CHEBI:456216"/>
        <dbReference type="EC" id="2.7.2.1"/>
    </reaction>
</comment>
<gene>
    <name evidence="6" type="primary">ackA</name>
    <name evidence="8" type="ORF">HNQ60_004000</name>
</gene>
<feature type="site" description="Transition state stabilizer" evidence="6">
    <location>
        <position position="170"/>
    </location>
</feature>
<dbReference type="UniPathway" id="UPA00621"/>